<reference evidence="2 3" key="1">
    <citation type="journal article" date="2013" name="Genome Announc.">
        <title>Whole-Genome Sequence of the Clinical Strain Corynebacterium argentoratense DSM 44202, Isolated from a Human Throat Specimen.</title>
        <authorList>
            <person name="Bomholt C."/>
            <person name="Glaub A."/>
            <person name="Gravermann K."/>
            <person name="Albersmeier A."/>
            <person name="Brinkrolf K."/>
            <person name="Ruckert C."/>
            <person name="Tauch A."/>
        </authorList>
    </citation>
    <scope>NUCLEOTIDE SEQUENCE [LARGE SCALE GENOMIC DNA]</scope>
    <source>
        <strain evidence="2">DSM 44202</strain>
    </source>
</reference>
<feature type="compositionally biased region" description="Low complexity" evidence="1">
    <location>
        <begin position="28"/>
        <end position="47"/>
    </location>
</feature>
<organism evidence="2 3">
    <name type="scientific">Corynebacterium argentoratense DSM 44202</name>
    <dbReference type="NCBI Taxonomy" id="1348662"/>
    <lineage>
        <taxon>Bacteria</taxon>
        <taxon>Bacillati</taxon>
        <taxon>Actinomycetota</taxon>
        <taxon>Actinomycetes</taxon>
        <taxon>Mycobacteriales</taxon>
        <taxon>Corynebacteriaceae</taxon>
        <taxon>Corynebacterium</taxon>
    </lineage>
</organism>
<sequence length="341" mass="36753">MNVQPRDLPDNVDVVVTFEGQTRLTTGSFPQQSAPASEQQQQAWPAHNIDDDAAMANAPADSNAEQPVWEKPEQILPRRAPRIHSDPEGNKGISVAELLAREGRTPRRRTTDEALSQPEPRSEETPTAHFARVHGVSAYAAAVATETKAEEESALRAMLRHSDEEDSAHTPNTVDTIDRIEPADSADTADTADTVVATQAAGQLGATEPAGLFFGEEFLERPRVSTLPAGFEPHLMWPSALANLNRWRWAMAASFVEACAGTAMMGMHALGLGESAVYSNGMGLAGIALVAGSITQACAAELLFRPVVPDELPYPIDHTAEHPHGDVFADQDAHFGEEQWN</sequence>
<dbReference type="KEGG" id="caz:CARG_07290"/>
<evidence type="ECO:0000256" key="1">
    <source>
        <dbReference type="SAM" id="MobiDB-lite"/>
    </source>
</evidence>
<name>U3GY49_9CORY</name>
<gene>
    <name evidence="2" type="ORF">CARG_07290</name>
</gene>
<keyword evidence="3" id="KW-1185">Reference proteome</keyword>
<protein>
    <submittedName>
        <fullName evidence="2">Uncharacterized protein</fullName>
    </submittedName>
</protein>
<dbReference type="HOGENOM" id="CLU_813078_0_0_11"/>
<evidence type="ECO:0000313" key="2">
    <source>
        <dbReference type="EMBL" id="AGU15578.1"/>
    </source>
</evidence>
<evidence type="ECO:0000313" key="3">
    <source>
        <dbReference type="Proteomes" id="UP000016943"/>
    </source>
</evidence>
<feature type="compositionally biased region" description="Low complexity" evidence="1">
    <location>
        <begin position="54"/>
        <end position="64"/>
    </location>
</feature>
<dbReference type="Proteomes" id="UP000016943">
    <property type="component" value="Chromosome"/>
</dbReference>
<proteinExistence type="predicted"/>
<dbReference type="EMBL" id="CP006365">
    <property type="protein sequence ID" value="AGU15578.1"/>
    <property type="molecule type" value="Genomic_DNA"/>
</dbReference>
<feature type="region of interest" description="Disordered" evidence="1">
    <location>
        <begin position="23"/>
        <end position="127"/>
    </location>
</feature>
<dbReference type="PATRIC" id="fig|1348662.3.peg.1434"/>
<accession>U3GY49</accession>
<feature type="compositionally biased region" description="Basic and acidic residues" evidence="1">
    <location>
        <begin position="99"/>
        <end position="112"/>
    </location>
</feature>
<dbReference type="STRING" id="1348662.CARG_07290"/>
<dbReference type="RefSeq" id="WP_021011969.1">
    <property type="nucleotide sequence ID" value="NC_022198.1"/>
</dbReference>
<dbReference type="AlphaFoldDB" id="U3GY49"/>
<dbReference type="GeneID" id="78250213"/>